<keyword evidence="1" id="KW-0805">Transcription regulation</keyword>
<reference evidence="5 6" key="1">
    <citation type="journal article" date="2014" name="Arch. Microbiol.">
        <title>Bacillus mesophilum sp. nov., strain IITR-54T, a novel 4-chlorobiphenyl dechlorinating bacterium.</title>
        <authorList>
            <person name="Manickam N."/>
            <person name="Singh N.K."/>
            <person name="Bajaj A."/>
            <person name="Kumar R.M."/>
            <person name="Kaur G."/>
            <person name="Kaur N."/>
            <person name="Bala M."/>
            <person name="Kumar A."/>
            <person name="Mayilraj S."/>
        </authorList>
    </citation>
    <scope>NUCLEOTIDE SEQUENCE [LARGE SCALE GENOMIC DNA]</scope>
    <source>
        <strain evidence="5 6">IITR-54</strain>
    </source>
</reference>
<dbReference type="EMBL" id="WBOT01000004">
    <property type="protein sequence ID" value="KAB2331709.1"/>
    <property type="molecule type" value="Genomic_DNA"/>
</dbReference>
<feature type="domain" description="HTH hxlR-type" evidence="4">
    <location>
        <begin position="13"/>
        <end position="113"/>
    </location>
</feature>
<dbReference type="OrthoDB" id="9791143at2"/>
<dbReference type="SUPFAM" id="SSF46785">
    <property type="entry name" value="Winged helix' DNA-binding domain"/>
    <property type="match status" value="1"/>
</dbReference>
<dbReference type="Gene3D" id="1.10.10.10">
    <property type="entry name" value="Winged helix-like DNA-binding domain superfamily/Winged helix DNA-binding domain"/>
    <property type="match status" value="1"/>
</dbReference>
<accession>A0A7V7UUJ8</accession>
<dbReference type="Proteomes" id="UP000441354">
    <property type="component" value="Unassembled WGS sequence"/>
</dbReference>
<evidence type="ECO:0000313" key="5">
    <source>
        <dbReference type="EMBL" id="KAB2331709.1"/>
    </source>
</evidence>
<dbReference type="InterPro" id="IPR036390">
    <property type="entry name" value="WH_DNA-bd_sf"/>
</dbReference>
<proteinExistence type="predicted"/>
<dbReference type="AlphaFoldDB" id="A0A7V7UUJ8"/>
<keyword evidence="2" id="KW-0238">DNA-binding</keyword>
<dbReference type="GO" id="GO:0003677">
    <property type="term" value="F:DNA binding"/>
    <property type="evidence" value="ECO:0007669"/>
    <property type="project" value="UniProtKB-KW"/>
</dbReference>
<evidence type="ECO:0000313" key="6">
    <source>
        <dbReference type="Proteomes" id="UP000441354"/>
    </source>
</evidence>
<evidence type="ECO:0000256" key="2">
    <source>
        <dbReference type="ARBA" id="ARBA00023125"/>
    </source>
</evidence>
<evidence type="ECO:0000259" key="4">
    <source>
        <dbReference type="PROSITE" id="PS51118"/>
    </source>
</evidence>
<dbReference type="PANTHER" id="PTHR33204">
    <property type="entry name" value="TRANSCRIPTIONAL REGULATOR, MARR FAMILY"/>
    <property type="match status" value="1"/>
</dbReference>
<evidence type="ECO:0000256" key="3">
    <source>
        <dbReference type="ARBA" id="ARBA00023163"/>
    </source>
</evidence>
<protein>
    <submittedName>
        <fullName evidence="5">Helix-turn-helix transcriptional regulator</fullName>
    </submittedName>
</protein>
<sequence>MNYKKENHPTDNCANIEVALDIIVGKWKPVILFHLLNNEKLRFSELQRAIPEISKKMLTTQLRELEYHDIIDRKVYAQVPPKVEYSLSEYGTGLIPVLLSMRKWGLSHIKHLEQLYGNTN</sequence>
<comment type="caution">
    <text evidence="5">The sequence shown here is derived from an EMBL/GenBank/DDBJ whole genome shotgun (WGS) entry which is preliminary data.</text>
</comment>
<dbReference type="InterPro" id="IPR036388">
    <property type="entry name" value="WH-like_DNA-bd_sf"/>
</dbReference>
<organism evidence="5 6">
    <name type="scientific">Bacillus mesophilum</name>
    <dbReference type="NCBI Taxonomy" id="1071718"/>
    <lineage>
        <taxon>Bacteria</taxon>
        <taxon>Bacillati</taxon>
        <taxon>Bacillota</taxon>
        <taxon>Bacilli</taxon>
        <taxon>Bacillales</taxon>
        <taxon>Bacillaceae</taxon>
        <taxon>Bacillus</taxon>
    </lineage>
</organism>
<dbReference type="PROSITE" id="PS51118">
    <property type="entry name" value="HTH_HXLR"/>
    <property type="match status" value="1"/>
</dbReference>
<dbReference type="RefSeq" id="WP_151574590.1">
    <property type="nucleotide sequence ID" value="NZ_WBOT01000004.1"/>
</dbReference>
<dbReference type="PANTHER" id="PTHR33204:SF29">
    <property type="entry name" value="TRANSCRIPTIONAL REGULATOR"/>
    <property type="match status" value="1"/>
</dbReference>
<gene>
    <name evidence="5" type="ORF">F7732_13625</name>
</gene>
<keyword evidence="6" id="KW-1185">Reference proteome</keyword>
<dbReference type="InterPro" id="IPR002577">
    <property type="entry name" value="HTH_HxlR"/>
</dbReference>
<evidence type="ECO:0000256" key="1">
    <source>
        <dbReference type="ARBA" id="ARBA00023015"/>
    </source>
</evidence>
<name>A0A7V7UUJ8_9BACI</name>
<dbReference type="Pfam" id="PF01638">
    <property type="entry name" value="HxlR"/>
    <property type="match status" value="1"/>
</dbReference>
<keyword evidence="3" id="KW-0804">Transcription</keyword>